<dbReference type="Pfam" id="PF13621">
    <property type="entry name" value="Cupin_8"/>
    <property type="match status" value="1"/>
</dbReference>
<dbReference type="Gene3D" id="2.60.120.650">
    <property type="entry name" value="Cupin"/>
    <property type="match status" value="1"/>
</dbReference>
<dbReference type="SUPFAM" id="SSF51197">
    <property type="entry name" value="Clavaminate synthase-like"/>
    <property type="match status" value="1"/>
</dbReference>
<dbReference type="InterPro" id="IPR041667">
    <property type="entry name" value="Cupin_8"/>
</dbReference>
<keyword evidence="5" id="KW-1185">Reference proteome</keyword>
<dbReference type="GeneID" id="108560705"/>
<gene>
    <name evidence="6" type="primary">LOC108560705</name>
</gene>
<feature type="non-terminal residue" evidence="6">
    <location>
        <position position="375"/>
    </location>
</feature>
<feature type="domain" description="JmjC" evidence="4">
    <location>
        <begin position="145"/>
        <end position="293"/>
    </location>
</feature>
<evidence type="ECO:0000259" key="4">
    <source>
        <dbReference type="PROSITE" id="PS51184"/>
    </source>
</evidence>
<evidence type="ECO:0000256" key="3">
    <source>
        <dbReference type="ARBA" id="ARBA00082904"/>
    </source>
</evidence>
<protein>
    <recommendedName>
        <fullName evidence="3">Jumonji domain-containing protein 4</fullName>
    </recommendedName>
</protein>
<dbReference type="CDD" id="cd02208">
    <property type="entry name" value="cupin_RmlC-like"/>
    <property type="match status" value="1"/>
</dbReference>
<evidence type="ECO:0000313" key="6">
    <source>
        <dbReference type="RefSeq" id="XP_017773859.1"/>
    </source>
</evidence>
<organism evidence="5 6">
    <name type="scientific">Nicrophorus vespilloides</name>
    <name type="common">Boreal carrion beetle</name>
    <dbReference type="NCBI Taxonomy" id="110193"/>
    <lineage>
        <taxon>Eukaryota</taxon>
        <taxon>Metazoa</taxon>
        <taxon>Ecdysozoa</taxon>
        <taxon>Arthropoda</taxon>
        <taxon>Hexapoda</taxon>
        <taxon>Insecta</taxon>
        <taxon>Pterygota</taxon>
        <taxon>Neoptera</taxon>
        <taxon>Endopterygota</taxon>
        <taxon>Coleoptera</taxon>
        <taxon>Polyphaga</taxon>
        <taxon>Staphyliniformia</taxon>
        <taxon>Silphidae</taxon>
        <taxon>Nicrophorinae</taxon>
        <taxon>Nicrophorus</taxon>
    </lineage>
</organism>
<name>A0ABM1MH09_NICVS</name>
<proteinExistence type="inferred from homology"/>
<dbReference type="PROSITE" id="PS51184">
    <property type="entry name" value="JMJC"/>
    <property type="match status" value="1"/>
</dbReference>
<dbReference type="InterPro" id="IPR050910">
    <property type="entry name" value="JMJD6_ArgDemeth/LysHydrox"/>
</dbReference>
<comment type="catalytic activity">
    <reaction evidence="2">
        <text>L-lysyl-[protein] + 2-oxoglutarate + O2 = 4-hydroxy-L-lysyl-[protein] + succinate + CO2</text>
        <dbReference type="Rhea" id="RHEA:57156"/>
        <dbReference type="Rhea" id="RHEA-COMP:9752"/>
        <dbReference type="Rhea" id="RHEA-COMP:15084"/>
        <dbReference type="ChEBI" id="CHEBI:15379"/>
        <dbReference type="ChEBI" id="CHEBI:16526"/>
        <dbReference type="ChEBI" id="CHEBI:16810"/>
        <dbReference type="ChEBI" id="CHEBI:29969"/>
        <dbReference type="ChEBI" id="CHEBI:30031"/>
        <dbReference type="ChEBI" id="CHEBI:141495"/>
    </reaction>
</comment>
<dbReference type="PANTHER" id="PTHR12480:SF6">
    <property type="entry name" value="2-OXOGLUTARATE AND IRON-DEPENDENT OXYGENASE JMJD4"/>
    <property type="match status" value="1"/>
</dbReference>
<evidence type="ECO:0000313" key="5">
    <source>
        <dbReference type="Proteomes" id="UP000695000"/>
    </source>
</evidence>
<sequence length="375" mass="44703">MNFPHCLPLAELEECDQSCIELPEAFKLNCSYLDHLPVLESKIPYNYFFHEYMLKNQACLIRNVSSKWESQRFWIKDADNLDFNYLKSKYGSLDVTVYDCNKKYYNSQEANQMKFSKYLEHWESFKKSGYSDDLPLLYLKDWHLKNQLKDDKFYIVPKYFASDWLNEYLVENNKDDYRFVYMGPKSTWTQFHADVFNSYSWSTNIFGQKKWIIFPPGEEKKLKDKIGNLPYRLETIPESVKYLEVIQNPGDAIFVPSGWHHQVTNLTDTISVNHNWVNGCNIKLMWLEFVETLKNVKKEIDDCKSMENFHAQCQVLLKSTFGLDFKDFFDFLKYICSKRLQKTDNHSIFDLQRIKEILLLFSAHEDVDVLELRSN</sequence>
<evidence type="ECO:0000256" key="2">
    <source>
        <dbReference type="ARBA" id="ARBA00047762"/>
    </source>
</evidence>
<comment type="similarity">
    <text evidence="1">Belongs to the JMJD6 family.</text>
</comment>
<dbReference type="PANTHER" id="PTHR12480">
    <property type="entry name" value="ARGININE DEMETHYLASE AND LYSYL-HYDROXYLASE JMJD"/>
    <property type="match status" value="1"/>
</dbReference>
<accession>A0ABM1MH09</accession>
<reference evidence="6" key="1">
    <citation type="submission" date="2025-08" db="UniProtKB">
        <authorList>
            <consortium name="RefSeq"/>
        </authorList>
    </citation>
    <scope>IDENTIFICATION</scope>
    <source>
        <tissue evidence="6">Whole Larva</tissue>
    </source>
</reference>
<dbReference type="Proteomes" id="UP000695000">
    <property type="component" value="Unplaced"/>
</dbReference>
<evidence type="ECO:0000256" key="1">
    <source>
        <dbReference type="ARBA" id="ARBA00038068"/>
    </source>
</evidence>
<dbReference type="SMART" id="SM00558">
    <property type="entry name" value="JmjC"/>
    <property type="match status" value="1"/>
</dbReference>
<dbReference type="RefSeq" id="XP_017773859.1">
    <property type="nucleotide sequence ID" value="XM_017918370.1"/>
</dbReference>
<dbReference type="InterPro" id="IPR003347">
    <property type="entry name" value="JmjC_dom"/>
</dbReference>